<protein>
    <submittedName>
        <fullName evidence="1">Copia-like retrotransposable element</fullName>
    </submittedName>
</protein>
<keyword evidence="2" id="KW-1185">Reference proteome</keyword>
<dbReference type="Proteomes" id="UP000198211">
    <property type="component" value="Unassembled WGS sequence"/>
</dbReference>
<accession>A0A225V5Y4</accession>
<evidence type="ECO:0000313" key="2">
    <source>
        <dbReference type="Proteomes" id="UP000198211"/>
    </source>
</evidence>
<proteinExistence type="predicted"/>
<evidence type="ECO:0000313" key="1">
    <source>
        <dbReference type="EMBL" id="OWZ00379.1"/>
    </source>
</evidence>
<dbReference type="OrthoDB" id="6772736at2759"/>
<gene>
    <name evidence="1" type="ORF">PHMEG_00028443</name>
</gene>
<reference evidence="2" key="1">
    <citation type="submission" date="2017-03" db="EMBL/GenBank/DDBJ databases">
        <title>Phytopthora megakarya and P. palmivora, two closely related causual agents of cacao black pod achieved similar genome size and gene model numbers by different mechanisms.</title>
        <authorList>
            <person name="Ali S."/>
            <person name="Shao J."/>
            <person name="Larry D.J."/>
            <person name="Kronmiller B."/>
            <person name="Shen D."/>
            <person name="Strem M.D."/>
            <person name="Melnick R.L."/>
            <person name="Guiltinan M.J."/>
            <person name="Tyler B.M."/>
            <person name="Meinhardt L.W."/>
            <person name="Bailey B.A."/>
        </authorList>
    </citation>
    <scope>NUCLEOTIDE SEQUENCE [LARGE SCALE GENOMIC DNA]</scope>
    <source>
        <strain evidence="2">zdho120</strain>
    </source>
</reference>
<comment type="caution">
    <text evidence="1">The sequence shown here is derived from an EMBL/GenBank/DDBJ whole genome shotgun (WGS) entry which is preliminary data.</text>
</comment>
<name>A0A225V5Y4_9STRA</name>
<sequence length="103" mass="12067">MMSCNLIPGAPNFSRKMLSKVSFFCQTCTAMKMRRMRYRNKVGSRDNQPIRTIHMDTNGPMRTLGVYGTAGLIRYFLSIIDDQTSWRWPFVLRKKTELKIKVK</sequence>
<organism evidence="1 2">
    <name type="scientific">Phytophthora megakarya</name>
    <dbReference type="NCBI Taxonomy" id="4795"/>
    <lineage>
        <taxon>Eukaryota</taxon>
        <taxon>Sar</taxon>
        <taxon>Stramenopiles</taxon>
        <taxon>Oomycota</taxon>
        <taxon>Peronosporomycetes</taxon>
        <taxon>Peronosporales</taxon>
        <taxon>Peronosporaceae</taxon>
        <taxon>Phytophthora</taxon>
    </lineage>
</organism>
<dbReference type="EMBL" id="NBNE01007660">
    <property type="protein sequence ID" value="OWZ00379.1"/>
    <property type="molecule type" value="Genomic_DNA"/>
</dbReference>
<dbReference type="AlphaFoldDB" id="A0A225V5Y4"/>